<keyword evidence="9" id="KW-1185">Reference proteome</keyword>
<dbReference type="SUPFAM" id="SSF46458">
    <property type="entry name" value="Globin-like"/>
    <property type="match status" value="1"/>
</dbReference>
<dbReference type="RefSeq" id="WP_128768549.1">
    <property type="nucleotide sequence ID" value="NZ_RXOC01000003.1"/>
</dbReference>
<dbReference type="InterPro" id="IPR001486">
    <property type="entry name" value="Hemoglobin_trunc"/>
</dbReference>
<dbReference type="EMBL" id="VWNE01000018">
    <property type="protein sequence ID" value="KAA8482195.1"/>
    <property type="molecule type" value="Genomic_DNA"/>
</dbReference>
<dbReference type="OrthoDB" id="25954at2"/>
<dbReference type="Gene3D" id="1.10.490.10">
    <property type="entry name" value="Globins"/>
    <property type="match status" value="1"/>
</dbReference>
<sequence>MERDIESRQDIELLVNTFYAKVKEDDLIGYIFEDIAKVNWDLHLPKMYDFWETILFGQKGFKGNPMEVHFKLNMIHPLEAEHFDRWKELFNESVDELFSGPFATLAKQKAESIAGLMLFKMKGGILNRPGSSSRPDKL</sequence>
<evidence type="ECO:0000313" key="8">
    <source>
        <dbReference type="Proteomes" id="UP000290848"/>
    </source>
</evidence>
<dbReference type="Pfam" id="PF01152">
    <property type="entry name" value="Bac_globin"/>
    <property type="match status" value="1"/>
</dbReference>
<dbReference type="InterPro" id="IPR012292">
    <property type="entry name" value="Globin/Proto"/>
</dbReference>
<keyword evidence="2 5" id="KW-0349">Heme</keyword>
<dbReference type="GO" id="GO:0046872">
    <property type="term" value="F:metal ion binding"/>
    <property type="evidence" value="ECO:0007669"/>
    <property type="project" value="UniProtKB-KW"/>
</dbReference>
<keyword evidence="4 5" id="KW-0408">Iron</keyword>
<name>A0A4Q0MDH5_9SPHI</name>
<dbReference type="Proteomes" id="UP000290848">
    <property type="component" value="Unassembled WGS sequence"/>
</dbReference>
<evidence type="ECO:0000256" key="5">
    <source>
        <dbReference type="PIRSR" id="PIRSR601486-1"/>
    </source>
</evidence>
<evidence type="ECO:0000313" key="7">
    <source>
        <dbReference type="EMBL" id="RXF71304.1"/>
    </source>
</evidence>
<dbReference type="GO" id="GO:0020037">
    <property type="term" value="F:heme binding"/>
    <property type="evidence" value="ECO:0007669"/>
    <property type="project" value="InterPro"/>
</dbReference>
<protein>
    <submittedName>
        <fullName evidence="7">Group III truncated hemoglobin</fullName>
    </submittedName>
</protein>
<evidence type="ECO:0000256" key="2">
    <source>
        <dbReference type="ARBA" id="ARBA00022617"/>
    </source>
</evidence>
<evidence type="ECO:0000313" key="6">
    <source>
        <dbReference type="EMBL" id="KAA8482195.1"/>
    </source>
</evidence>
<dbReference type="EMBL" id="RXOC01000003">
    <property type="protein sequence ID" value="RXF71304.1"/>
    <property type="molecule type" value="Genomic_DNA"/>
</dbReference>
<evidence type="ECO:0000313" key="9">
    <source>
        <dbReference type="Proteomes" id="UP000322918"/>
    </source>
</evidence>
<dbReference type="AlphaFoldDB" id="A0A4Q0MDH5"/>
<reference evidence="7 8" key="1">
    <citation type="submission" date="2018-12" db="EMBL/GenBank/DDBJ databases">
        <title>The Draft Genome Sequence of the Soil Bacterium Pedobacter tournemirensis R1.</title>
        <authorList>
            <person name="He J."/>
        </authorList>
    </citation>
    <scope>NUCLEOTIDE SEQUENCE [LARGE SCALE GENOMIC DNA]</scope>
    <source>
        <strain evidence="7 8">R1</strain>
    </source>
</reference>
<gene>
    <name evidence="7" type="ORF">EKH83_06330</name>
    <name evidence="6" type="ORF">F1649_12305</name>
</gene>
<proteinExistence type="predicted"/>
<accession>A0A4Q0MDH5</accession>
<dbReference type="InterPro" id="IPR009050">
    <property type="entry name" value="Globin-like_sf"/>
</dbReference>
<reference evidence="6 9" key="2">
    <citation type="submission" date="2019-09" db="EMBL/GenBank/DDBJ databases">
        <title>Pararcticibacter amylolyticus gen. nov., sp. nov., isolated from a rottenly hemp rope, and reclassification of Pedobacter tournemirensis as Pararcticibacter tournemirensis comb. nov.</title>
        <authorList>
            <person name="Cai Y."/>
        </authorList>
    </citation>
    <scope>NUCLEOTIDE SEQUENCE [LARGE SCALE GENOMIC DNA]</scope>
    <source>
        <strain evidence="6 9">TF5-37.2-LB10</strain>
    </source>
</reference>
<evidence type="ECO:0000256" key="3">
    <source>
        <dbReference type="ARBA" id="ARBA00022723"/>
    </source>
</evidence>
<organism evidence="7 8">
    <name type="scientific">Arcticibacter tournemirensis</name>
    <dbReference type="NCBI Taxonomy" id="699437"/>
    <lineage>
        <taxon>Bacteria</taxon>
        <taxon>Pseudomonadati</taxon>
        <taxon>Bacteroidota</taxon>
        <taxon>Sphingobacteriia</taxon>
        <taxon>Sphingobacteriales</taxon>
        <taxon>Sphingobacteriaceae</taxon>
        <taxon>Arcticibacter</taxon>
    </lineage>
</organism>
<keyword evidence="1" id="KW-0813">Transport</keyword>
<keyword evidence="3 5" id="KW-0479">Metal-binding</keyword>
<dbReference type="GO" id="GO:0019825">
    <property type="term" value="F:oxygen binding"/>
    <property type="evidence" value="ECO:0007669"/>
    <property type="project" value="InterPro"/>
</dbReference>
<feature type="binding site" description="distal binding residue" evidence="5">
    <location>
        <position position="69"/>
    </location>
    <ligand>
        <name>heme</name>
        <dbReference type="ChEBI" id="CHEBI:30413"/>
    </ligand>
    <ligandPart>
        <name>Fe</name>
        <dbReference type="ChEBI" id="CHEBI:18248"/>
    </ligandPart>
</feature>
<evidence type="ECO:0000256" key="4">
    <source>
        <dbReference type="ARBA" id="ARBA00023004"/>
    </source>
</evidence>
<evidence type="ECO:0000256" key="1">
    <source>
        <dbReference type="ARBA" id="ARBA00022448"/>
    </source>
</evidence>
<dbReference type="CDD" id="cd08916">
    <property type="entry name" value="TrHb3_P"/>
    <property type="match status" value="1"/>
</dbReference>
<dbReference type="Proteomes" id="UP000322918">
    <property type="component" value="Unassembled WGS sequence"/>
</dbReference>
<comment type="caution">
    <text evidence="7">The sequence shown here is derived from an EMBL/GenBank/DDBJ whole genome shotgun (WGS) entry which is preliminary data.</text>
</comment>